<feature type="domain" description="Mur ligase C-terminal" evidence="4">
    <location>
        <begin position="891"/>
        <end position="1004"/>
    </location>
</feature>
<keyword evidence="3" id="KW-0067">ATP-binding</keyword>
<keyword evidence="7" id="KW-1185">Reference proteome</keyword>
<dbReference type="SUPFAM" id="SSF53623">
    <property type="entry name" value="MurD-like peptide ligases, catalytic domain"/>
    <property type="match status" value="1"/>
</dbReference>
<dbReference type="InterPro" id="IPR036565">
    <property type="entry name" value="Mur-like_cat_sf"/>
</dbReference>
<evidence type="ECO:0000259" key="5">
    <source>
        <dbReference type="Pfam" id="PF08245"/>
    </source>
</evidence>
<dbReference type="Pfam" id="PF08245">
    <property type="entry name" value="Mur_ligase_M"/>
    <property type="match status" value="1"/>
</dbReference>
<sequence>MDTARLIARMNDAAAAAARALPGSDRFALFLSASDGSARAVTVNATADSFAKAWSACAEQLAKRQPEARWLRLDWVEDLSLTTVAGLKQQVEGTKRNYFRHGIAFDADLETAFLETELNANAMLYGGNKLDHGVLNERNFTRYARQRHPGAQLDLRDDAPLWLFSTGGLFLAADDPAPIPLHGTGRNAGRRRVDRLGIADLDSLITAGSTYLARQVDADGRFAYGWHPCFDRPILTYNSLRHASTLHSMLEAYEVRPSAPLAAAIERATEYLATRLVRSSTVHEQQLAFVVEDNGEIKLGASGVCLLALVKHAELFRTDRYRALLDALGNGILHMQDRESGGFAHVLSYPALELKEKFRIIYYDGEAAFGLMRLYGLTGEARWLAAVERAFSYFLQHRHWRAHDHWLGYAASELIKYRPNAAYFRFGLRNVRSHLGFVLDRITTFPTLLELMISSAQLIAQLREAPAARHLLREIDLPTFYEALHFRAHYLLNGHFWPELAMFYRRPDRIEGSFFIRHHAFRVRIDDVEHYLSGLIGYRRFLQESGEAYPADPARLEWRPPQESGWNARNLPLATGGVWQNPPPLRWSATGVCIHRGGFTPGRIAAVRLRKGEKGLTPDDIAKEPVKPAAVLVSNPAGIEGTVPKLWVENPQTAVLDMARYARARFGGRVIGVTGSAGKTTTVAMMAHALRSYGLVGQTSSNANLPLGVAWNLASMRWDDPHIVIEMGVGRMEQSAALARPDVAVFTTIAPAHLEYHNTLEGVALRKSRMFLGMKPGALAVLNREMPEWETVAKAALRRKLRLCNYGRSAECPYRLLEYNQASGEVTADIRGKKVRYTLGAPGEHMALNSLAVIAATCEMGHDPELALFQLASFQPVAGRGARKKLLLEGKSIVAIDDSYNANPASMKAALHQLGGEQTDGRKIAVLGEMAELGEDTIQFHTELATVIRAVDIDRVYVMGKSYAAFCRDMPGHLHAGHTDSHEEMAAWLRRDIRAGDCILFKGSAVAKMGSVLKRLGAIESDSQA</sequence>
<dbReference type="InterPro" id="IPR008928">
    <property type="entry name" value="6-hairpin_glycosidase_sf"/>
</dbReference>
<dbReference type="PANTHER" id="PTHR43024">
    <property type="entry name" value="UDP-N-ACETYLMURAMOYL-TRIPEPTIDE--D-ALANYL-D-ALANINE LIGASE"/>
    <property type="match status" value="1"/>
</dbReference>
<evidence type="ECO:0000259" key="4">
    <source>
        <dbReference type="Pfam" id="PF02875"/>
    </source>
</evidence>
<dbReference type="GO" id="GO:0005975">
    <property type="term" value="P:carbohydrate metabolic process"/>
    <property type="evidence" value="ECO:0007669"/>
    <property type="project" value="InterPro"/>
</dbReference>
<dbReference type="InterPro" id="IPR036615">
    <property type="entry name" value="Mur_ligase_C_dom_sf"/>
</dbReference>
<dbReference type="GO" id="GO:0016881">
    <property type="term" value="F:acid-amino acid ligase activity"/>
    <property type="evidence" value="ECO:0007669"/>
    <property type="project" value="InterPro"/>
</dbReference>
<comment type="caution">
    <text evidence="6">The sequence shown here is derived from an EMBL/GenBank/DDBJ whole genome shotgun (WGS) entry which is preliminary data.</text>
</comment>
<evidence type="ECO:0000256" key="2">
    <source>
        <dbReference type="ARBA" id="ARBA00022741"/>
    </source>
</evidence>
<dbReference type="SUPFAM" id="SSF48208">
    <property type="entry name" value="Six-hairpin glycosidases"/>
    <property type="match status" value="1"/>
</dbReference>
<evidence type="ECO:0000256" key="3">
    <source>
        <dbReference type="ARBA" id="ARBA00022840"/>
    </source>
</evidence>
<accession>A0A3A1P4D6</accession>
<evidence type="ECO:0000256" key="1">
    <source>
        <dbReference type="ARBA" id="ARBA00022598"/>
    </source>
</evidence>
<protein>
    <submittedName>
        <fullName evidence="6">UDP-N-acetylmuramoyl-tripeptide--D-alanyl-D-alanine ligase</fullName>
    </submittedName>
</protein>
<dbReference type="OrthoDB" id="9801978at2"/>
<dbReference type="Gene3D" id="3.40.1190.10">
    <property type="entry name" value="Mur-like, catalytic domain"/>
    <property type="match status" value="1"/>
</dbReference>
<reference evidence="6 7" key="1">
    <citation type="submission" date="2018-08" db="EMBL/GenBank/DDBJ databases">
        <title>Erythrobacter zhengii sp.nov., a bacterium isolated from deep-sea sediment.</title>
        <authorList>
            <person name="Fang C."/>
            <person name="Wu Y.-H."/>
            <person name="Sun C."/>
            <person name="Wang H."/>
            <person name="Cheng H."/>
            <person name="Meng F.-X."/>
            <person name="Wang C.-S."/>
            <person name="Xu X.-W."/>
        </authorList>
    </citation>
    <scope>NUCLEOTIDE SEQUENCE [LARGE SCALE GENOMIC DNA]</scope>
    <source>
        <strain evidence="6 7">CCTCC AB 2015396</strain>
    </source>
</reference>
<dbReference type="InterPro" id="IPR004101">
    <property type="entry name" value="Mur_ligase_C"/>
</dbReference>
<gene>
    <name evidence="6" type="ORF">D2V17_12080</name>
</gene>
<evidence type="ECO:0000313" key="7">
    <source>
        <dbReference type="Proteomes" id="UP000265366"/>
    </source>
</evidence>
<dbReference type="InterPro" id="IPR051046">
    <property type="entry name" value="MurCDEF_CellWall_CoF430Synth"/>
</dbReference>
<dbReference type="AlphaFoldDB" id="A0A3A1P4D6"/>
<organism evidence="6 7">
    <name type="scientific">Aurantiacibacter xanthus</name>
    <dbReference type="NCBI Taxonomy" id="1784712"/>
    <lineage>
        <taxon>Bacteria</taxon>
        <taxon>Pseudomonadati</taxon>
        <taxon>Pseudomonadota</taxon>
        <taxon>Alphaproteobacteria</taxon>
        <taxon>Sphingomonadales</taxon>
        <taxon>Erythrobacteraceae</taxon>
        <taxon>Aurantiacibacter</taxon>
    </lineage>
</organism>
<name>A0A3A1P4D6_9SPHN</name>
<dbReference type="Proteomes" id="UP000265366">
    <property type="component" value="Unassembled WGS sequence"/>
</dbReference>
<dbReference type="EMBL" id="QXFM01000107">
    <property type="protein sequence ID" value="RIV84149.1"/>
    <property type="molecule type" value="Genomic_DNA"/>
</dbReference>
<dbReference type="Pfam" id="PF02875">
    <property type="entry name" value="Mur_ligase_C"/>
    <property type="match status" value="1"/>
</dbReference>
<evidence type="ECO:0000313" key="6">
    <source>
        <dbReference type="EMBL" id="RIV84149.1"/>
    </source>
</evidence>
<keyword evidence="2" id="KW-0547">Nucleotide-binding</keyword>
<dbReference type="SUPFAM" id="SSF53244">
    <property type="entry name" value="MurD-like peptide ligases, peptide-binding domain"/>
    <property type="match status" value="1"/>
</dbReference>
<dbReference type="Gene3D" id="1.50.10.10">
    <property type="match status" value="1"/>
</dbReference>
<dbReference type="InterPro" id="IPR013221">
    <property type="entry name" value="Mur_ligase_cen"/>
</dbReference>
<keyword evidence="1 6" id="KW-0436">Ligase</keyword>
<dbReference type="Gene3D" id="3.90.190.20">
    <property type="entry name" value="Mur ligase, C-terminal domain"/>
    <property type="match status" value="1"/>
</dbReference>
<dbReference type="RefSeq" id="WP_119593138.1">
    <property type="nucleotide sequence ID" value="NZ_QXFM01000107.1"/>
</dbReference>
<dbReference type="PANTHER" id="PTHR43024:SF1">
    <property type="entry name" value="UDP-N-ACETYLMURAMOYL-TRIPEPTIDE--D-ALANYL-D-ALANINE LIGASE"/>
    <property type="match status" value="1"/>
</dbReference>
<proteinExistence type="predicted"/>
<dbReference type="GO" id="GO:0005524">
    <property type="term" value="F:ATP binding"/>
    <property type="evidence" value="ECO:0007669"/>
    <property type="project" value="UniProtKB-KW"/>
</dbReference>
<dbReference type="InterPro" id="IPR012341">
    <property type="entry name" value="6hp_glycosidase-like_sf"/>
</dbReference>
<feature type="domain" description="Mur ligase central" evidence="5">
    <location>
        <begin position="673"/>
        <end position="856"/>
    </location>
</feature>